<gene>
    <name evidence="2" type="ORF">EYC87_03765</name>
</gene>
<dbReference type="Pfam" id="PF01370">
    <property type="entry name" value="Epimerase"/>
    <property type="match status" value="1"/>
</dbReference>
<dbReference type="Proteomes" id="UP001143307">
    <property type="component" value="Unassembled WGS sequence"/>
</dbReference>
<dbReference type="SUPFAM" id="SSF51735">
    <property type="entry name" value="NAD(P)-binding Rossmann-fold domains"/>
    <property type="match status" value="1"/>
</dbReference>
<keyword evidence="3" id="KW-1185">Reference proteome</keyword>
<sequence length="312" mass="34045">MHLIVKYLVTGATGFIGLELCRQIRQDGHELIAFSLRGEAMPDGTPTRAVDFSKENLSAAELNSVDTVFHLAAIAHQQAGIADYDAVNHCAVLELARQAHTARVKNFVFLSSVKAMGAGDYPGARSEQDCISPRDPYGLSKWQAESGLNREFSASRMRVCILRPALVYGQGAKANLAQLLKWVGKGLPRPPAEGARSMISSGDLCSLMRLVAMAAAPGVSTFIATDGESYSTQRLYDAIRDARAMNKGIAWCPRWAWWLGCGLLDLKRRSAEPTRAKLFATELYSNAAVLDATPWRPRETFESTLKSARGVL</sequence>
<dbReference type="EMBL" id="SHNP01000001">
    <property type="protein sequence ID" value="MCX2972704.1"/>
    <property type="molecule type" value="Genomic_DNA"/>
</dbReference>
<evidence type="ECO:0000313" key="3">
    <source>
        <dbReference type="Proteomes" id="UP001143307"/>
    </source>
</evidence>
<protein>
    <submittedName>
        <fullName evidence="2">NAD-dependent epimerase/dehydratase family protein</fullName>
    </submittedName>
</protein>
<reference evidence="2" key="1">
    <citation type="submission" date="2019-02" db="EMBL/GenBank/DDBJ databases">
        <authorList>
            <person name="Li S.-H."/>
        </authorList>
    </citation>
    <scope>NUCLEOTIDE SEQUENCE</scope>
    <source>
        <strain evidence="2">IMCC8485</strain>
    </source>
</reference>
<evidence type="ECO:0000313" key="2">
    <source>
        <dbReference type="EMBL" id="MCX2972704.1"/>
    </source>
</evidence>
<dbReference type="Gene3D" id="3.40.50.720">
    <property type="entry name" value="NAD(P)-binding Rossmann-like Domain"/>
    <property type="match status" value="1"/>
</dbReference>
<dbReference type="InterPro" id="IPR001509">
    <property type="entry name" value="Epimerase_deHydtase"/>
</dbReference>
<dbReference type="PANTHER" id="PTHR43245:SF58">
    <property type="entry name" value="BLL5923 PROTEIN"/>
    <property type="match status" value="1"/>
</dbReference>
<name>A0ABT3STU0_9GAMM</name>
<comment type="caution">
    <text evidence="2">The sequence shown here is derived from an EMBL/GenBank/DDBJ whole genome shotgun (WGS) entry which is preliminary data.</text>
</comment>
<evidence type="ECO:0000259" key="1">
    <source>
        <dbReference type="Pfam" id="PF01370"/>
    </source>
</evidence>
<organism evidence="2 3">
    <name type="scientific">Candidatus Seongchinamella marina</name>
    <dbReference type="NCBI Taxonomy" id="2518990"/>
    <lineage>
        <taxon>Bacteria</taxon>
        <taxon>Pseudomonadati</taxon>
        <taxon>Pseudomonadota</taxon>
        <taxon>Gammaproteobacteria</taxon>
        <taxon>Cellvibrionales</taxon>
        <taxon>Halieaceae</taxon>
        <taxon>Seongchinamella</taxon>
    </lineage>
</organism>
<proteinExistence type="predicted"/>
<accession>A0ABT3STU0</accession>
<dbReference type="InterPro" id="IPR050177">
    <property type="entry name" value="Lipid_A_modif_metabolic_enz"/>
</dbReference>
<dbReference type="InterPro" id="IPR036291">
    <property type="entry name" value="NAD(P)-bd_dom_sf"/>
</dbReference>
<dbReference type="PANTHER" id="PTHR43245">
    <property type="entry name" value="BIFUNCTIONAL POLYMYXIN RESISTANCE PROTEIN ARNA"/>
    <property type="match status" value="1"/>
</dbReference>
<feature type="domain" description="NAD-dependent epimerase/dehydratase" evidence="1">
    <location>
        <begin position="8"/>
        <end position="173"/>
    </location>
</feature>